<evidence type="ECO:0000256" key="1">
    <source>
        <dbReference type="ARBA" id="ARBA00004651"/>
    </source>
</evidence>
<protein>
    <recommendedName>
        <fullName evidence="8">ABC-2 type transporter domain-containing protein</fullName>
    </recommendedName>
</protein>
<dbReference type="EMBL" id="BARW01009141">
    <property type="protein sequence ID" value="GAI76706.1"/>
    <property type="molecule type" value="Genomic_DNA"/>
</dbReference>
<dbReference type="InterPro" id="IPR051449">
    <property type="entry name" value="ABC-2_transporter_component"/>
</dbReference>
<evidence type="ECO:0000256" key="6">
    <source>
        <dbReference type="SAM" id="Phobius"/>
    </source>
</evidence>
<dbReference type="PANTHER" id="PTHR30294">
    <property type="entry name" value="MEMBRANE COMPONENT OF ABC TRANSPORTER YHHJ-RELATED"/>
    <property type="match status" value="1"/>
</dbReference>
<sequence length="92" mass="10056">MVGQASLHSFFGIAYWTLFFFIPALTMRLLAEEKRSGTLELLLTKAVSDRQVVVGKFLAALFLILIALAFTLPYVITLSNIGNLDNGGVFCG</sequence>
<evidence type="ECO:0000256" key="2">
    <source>
        <dbReference type="ARBA" id="ARBA00022475"/>
    </source>
</evidence>
<dbReference type="GO" id="GO:0140359">
    <property type="term" value="F:ABC-type transporter activity"/>
    <property type="evidence" value="ECO:0007669"/>
    <property type="project" value="InterPro"/>
</dbReference>
<evidence type="ECO:0000313" key="7">
    <source>
        <dbReference type="EMBL" id="GAI76706.1"/>
    </source>
</evidence>
<evidence type="ECO:0000256" key="5">
    <source>
        <dbReference type="ARBA" id="ARBA00023136"/>
    </source>
</evidence>
<comment type="subcellular location">
    <subcellularLocation>
        <location evidence="1">Cell membrane</location>
        <topology evidence="1">Multi-pass membrane protein</topology>
    </subcellularLocation>
</comment>
<feature type="transmembrane region" description="Helical" evidence="6">
    <location>
        <begin position="52"/>
        <end position="76"/>
    </location>
</feature>
<accession>X1SC54</accession>
<dbReference type="GO" id="GO:0005886">
    <property type="term" value="C:plasma membrane"/>
    <property type="evidence" value="ECO:0007669"/>
    <property type="project" value="UniProtKB-SubCell"/>
</dbReference>
<feature type="non-terminal residue" evidence="7">
    <location>
        <position position="92"/>
    </location>
</feature>
<keyword evidence="5 6" id="KW-0472">Membrane</keyword>
<name>X1SC54_9ZZZZ</name>
<keyword evidence="4 6" id="KW-1133">Transmembrane helix</keyword>
<evidence type="ECO:0008006" key="8">
    <source>
        <dbReference type="Google" id="ProtNLM"/>
    </source>
</evidence>
<feature type="transmembrane region" description="Helical" evidence="6">
    <location>
        <begin position="12"/>
        <end position="31"/>
    </location>
</feature>
<evidence type="ECO:0000256" key="3">
    <source>
        <dbReference type="ARBA" id="ARBA00022692"/>
    </source>
</evidence>
<dbReference type="AlphaFoldDB" id="X1SC54"/>
<comment type="caution">
    <text evidence="7">The sequence shown here is derived from an EMBL/GenBank/DDBJ whole genome shotgun (WGS) entry which is preliminary data.</text>
</comment>
<dbReference type="Pfam" id="PF12679">
    <property type="entry name" value="ABC2_membrane_2"/>
    <property type="match status" value="1"/>
</dbReference>
<evidence type="ECO:0000256" key="4">
    <source>
        <dbReference type="ARBA" id="ARBA00022989"/>
    </source>
</evidence>
<gene>
    <name evidence="7" type="ORF">S12H4_18494</name>
</gene>
<keyword evidence="2" id="KW-1003">Cell membrane</keyword>
<dbReference type="PANTHER" id="PTHR30294:SF29">
    <property type="entry name" value="MULTIDRUG ABC TRANSPORTER PERMEASE YBHS-RELATED"/>
    <property type="match status" value="1"/>
</dbReference>
<keyword evidence="3 6" id="KW-0812">Transmembrane</keyword>
<reference evidence="7" key="1">
    <citation type="journal article" date="2014" name="Front. Microbiol.">
        <title>High frequency of phylogenetically diverse reductive dehalogenase-homologous genes in deep subseafloor sedimentary metagenomes.</title>
        <authorList>
            <person name="Kawai M."/>
            <person name="Futagami T."/>
            <person name="Toyoda A."/>
            <person name="Takaki Y."/>
            <person name="Nishi S."/>
            <person name="Hori S."/>
            <person name="Arai W."/>
            <person name="Tsubouchi T."/>
            <person name="Morono Y."/>
            <person name="Uchiyama I."/>
            <person name="Ito T."/>
            <person name="Fujiyama A."/>
            <person name="Inagaki F."/>
            <person name="Takami H."/>
        </authorList>
    </citation>
    <scope>NUCLEOTIDE SEQUENCE</scope>
    <source>
        <strain evidence="7">Expedition CK06-06</strain>
    </source>
</reference>
<proteinExistence type="predicted"/>
<organism evidence="7">
    <name type="scientific">marine sediment metagenome</name>
    <dbReference type="NCBI Taxonomy" id="412755"/>
    <lineage>
        <taxon>unclassified sequences</taxon>
        <taxon>metagenomes</taxon>
        <taxon>ecological metagenomes</taxon>
    </lineage>
</organism>